<dbReference type="OrthoDB" id="9802794at2"/>
<name>A0A0J8GCI1_9LIST</name>
<dbReference type="GO" id="GO:0046872">
    <property type="term" value="F:metal ion binding"/>
    <property type="evidence" value="ECO:0007669"/>
    <property type="project" value="InterPro"/>
</dbReference>
<dbReference type="SUPFAM" id="SSF52374">
    <property type="entry name" value="Nucleotidylyl transferase"/>
    <property type="match status" value="1"/>
</dbReference>
<dbReference type="Proteomes" id="UP000052258">
    <property type="component" value="Unassembled WGS sequence"/>
</dbReference>
<keyword evidence="6" id="KW-1185">Reference proteome</keyword>
<evidence type="ECO:0000256" key="2">
    <source>
        <dbReference type="ARBA" id="ARBA00022695"/>
    </source>
</evidence>
<dbReference type="EC" id="2.7.7.39" evidence="3"/>
<protein>
    <recommendedName>
        <fullName evidence="3">Glycerol-3-phosphate cytidylyltransferase</fullName>
        <ecNumber evidence="3">2.7.7.39</ecNumber>
    </recommendedName>
</protein>
<reference evidence="5 6" key="1">
    <citation type="journal article" date="2015" name="Genome Biol. Evol.">
        <title>Comparative Genomics of Listeria Sensu Lato: Genus-Wide Differences in Evolutionary Dynamics and the Progressive Gain of Complex, Potentially Pathogenicity-Related Traits through Lateral Gene Transfer.</title>
        <authorList>
            <person name="Chiara M."/>
            <person name="Caruso M."/>
            <person name="D'Erchia A.M."/>
            <person name="Manzari C."/>
            <person name="Fraccalvieri R."/>
            <person name="Goffredo E."/>
            <person name="Latorre L."/>
            <person name="Miccolupo A."/>
            <person name="Padalino I."/>
            <person name="Santagada G."/>
            <person name="Chiocco D."/>
            <person name="Pesole G."/>
            <person name="Horner D.S."/>
            <person name="Parisi A."/>
        </authorList>
    </citation>
    <scope>NUCLEOTIDE SEQUENCE [LARGE SCALE GENOMIC DNA]</scope>
    <source>
        <strain evidence="5 6">1991</strain>
    </source>
</reference>
<gene>
    <name evidence="5" type="ORF">X560_0839</name>
</gene>
<dbReference type="RefSeq" id="WP_007474272.1">
    <property type="nucleotide sequence ID" value="NZ_KQ130611.1"/>
</dbReference>
<dbReference type="AlphaFoldDB" id="A0A0J8GCI1"/>
<accession>A0A0J8GCI1</accession>
<evidence type="ECO:0000313" key="5">
    <source>
        <dbReference type="EMBL" id="KMT60402.1"/>
    </source>
</evidence>
<dbReference type="InterPro" id="IPR006409">
    <property type="entry name" value="G3P_cytidylTrfase"/>
</dbReference>
<dbReference type="NCBIfam" id="TIGR00125">
    <property type="entry name" value="cyt_tran_rel"/>
    <property type="match status" value="1"/>
</dbReference>
<keyword evidence="2 5" id="KW-0548">Nucleotidyltransferase</keyword>
<dbReference type="PATRIC" id="fig|1430899.3.peg.864"/>
<comment type="caution">
    <text evidence="5">The sequence shown here is derived from an EMBL/GenBank/DDBJ whole genome shotgun (WGS) entry which is preliminary data.</text>
</comment>
<dbReference type="NCBIfam" id="TIGR01518">
    <property type="entry name" value="g3p_cytidyltrns"/>
    <property type="match status" value="1"/>
</dbReference>
<evidence type="ECO:0000256" key="1">
    <source>
        <dbReference type="ARBA" id="ARBA00022679"/>
    </source>
</evidence>
<dbReference type="Gene3D" id="3.40.50.620">
    <property type="entry name" value="HUPs"/>
    <property type="match status" value="1"/>
</dbReference>
<keyword evidence="1 5" id="KW-0808">Transferase</keyword>
<dbReference type="GO" id="GO:0019350">
    <property type="term" value="P:teichoic acid biosynthetic process"/>
    <property type="evidence" value="ECO:0007669"/>
    <property type="project" value="InterPro"/>
</dbReference>
<sequence length="132" mass="15566">MKKVITYGTFDLLHWGHIRLLERARELGDHLTVVLSTDEFNRLKGKEVFHKYEQRKYLLEAVKHVDKVIPETTWDQKIIDIQSNDIDIFVMGDDWKGHFDFLSSYCEVCYLERTKNISTTYIKQQLAGIAQS</sequence>
<dbReference type="InterPro" id="IPR050385">
    <property type="entry name" value="Archaeal_FAD_synthase"/>
</dbReference>
<evidence type="ECO:0000259" key="4">
    <source>
        <dbReference type="Pfam" id="PF01467"/>
    </source>
</evidence>
<dbReference type="InterPro" id="IPR004821">
    <property type="entry name" value="Cyt_trans-like"/>
</dbReference>
<dbReference type="Pfam" id="PF01467">
    <property type="entry name" value="CTP_transf_like"/>
    <property type="match status" value="1"/>
</dbReference>
<dbReference type="PANTHER" id="PTHR43793">
    <property type="entry name" value="FAD SYNTHASE"/>
    <property type="match status" value="1"/>
</dbReference>
<proteinExistence type="predicted"/>
<dbReference type="PANTHER" id="PTHR43793:SF1">
    <property type="entry name" value="FAD SYNTHASE"/>
    <property type="match status" value="1"/>
</dbReference>
<dbReference type="GO" id="GO:0047348">
    <property type="term" value="F:glycerol-3-phosphate cytidylyltransferase activity"/>
    <property type="evidence" value="ECO:0007669"/>
    <property type="project" value="UniProtKB-UniRule"/>
</dbReference>
<dbReference type="EMBL" id="AZHO01000008">
    <property type="protein sequence ID" value="KMT60402.1"/>
    <property type="molecule type" value="Genomic_DNA"/>
</dbReference>
<dbReference type="GO" id="GO:0005737">
    <property type="term" value="C:cytoplasm"/>
    <property type="evidence" value="ECO:0007669"/>
    <property type="project" value="InterPro"/>
</dbReference>
<evidence type="ECO:0000313" key="6">
    <source>
        <dbReference type="Proteomes" id="UP000052258"/>
    </source>
</evidence>
<feature type="domain" description="Cytidyltransferase-like" evidence="4">
    <location>
        <begin position="5"/>
        <end position="124"/>
    </location>
</feature>
<dbReference type="InterPro" id="IPR014729">
    <property type="entry name" value="Rossmann-like_a/b/a_fold"/>
</dbReference>
<evidence type="ECO:0000256" key="3">
    <source>
        <dbReference type="NCBIfam" id="TIGR01518"/>
    </source>
</evidence>
<organism evidence="5 6">
    <name type="scientific">Listeria fleischmannii 1991</name>
    <dbReference type="NCBI Taxonomy" id="1430899"/>
    <lineage>
        <taxon>Bacteria</taxon>
        <taxon>Bacillati</taxon>
        <taxon>Bacillota</taxon>
        <taxon>Bacilli</taxon>
        <taxon>Bacillales</taxon>
        <taxon>Listeriaceae</taxon>
        <taxon>Listeria</taxon>
    </lineage>
</organism>